<keyword evidence="6" id="KW-0411">Iron-sulfur</keyword>
<dbReference type="PANTHER" id="PTHR30352:SF13">
    <property type="entry name" value="GLYCYL-RADICAL ENZYME ACTIVATING ENZYME YJJW-RELATED"/>
    <property type="match status" value="1"/>
</dbReference>
<dbReference type="SFLD" id="SFLDS00029">
    <property type="entry name" value="Radical_SAM"/>
    <property type="match status" value="1"/>
</dbReference>
<dbReference type="Proteomes" id="UP000887222">
    <property type="component" value="Unassembled WGS sequence"/>
</dbReference>
<proteinExistence type="predicted"/>
<dbReference type="CDD" id="cd01335">
    <property type="entry name" value="Radical_SAM"/>
    <property type="match status" value="1"/>
</dbReference>
<evidence type="ECO:0000256" key="5">
    <source>
        <dbReference type="ARBA" id="ARBA00023004"/>
    </source>
</evidence>
<evidence type="ECO:0000256" key="4">
    <source>
        <dbReference type="ARBA" id="ARBA00022723"/>
    </source>
</evidence>
<accession>A0ABQ4Q3K3</accession>
<organism evidence="8 9">
    <name type="scientific">Noviherbaspirillum aridicola</name>
    <dbReference type="NCBI Taxonomy" id="2849687"/>
    <lineage>
        <taxon>Bacteria</taxon>
        <taxon>Pseudomonadati</taxon>
        <taxon>Pseudomonadota</taxon>
        <taxon>Betaproteobacteria</taxon>
        <taxon>Burkholderiales</taxon>
        <taxon>Oxalobacteraceae</taxon>
        <taxon>Noviherbaspirillum</taxon>
    </lineage>
</organism>
<dbReference type="InterPro" id="IPR007197">
    <property type="entry name" value="rSAM"/>
</dbReference>
<keyword evidence="3" id="KW-0949">S-adenosyl-L-methionine</keyword>
<comment type="caution">
    <text evidence="8">The sequence shown here is derived from an EMBL/GenBank/DDBJ whole genome shotgun (WGS) entry which is preliminary data.</text>
</comment>
<keyword evidence="4" id="KW-0479">Metal-binding</keyword>
<keyword evidence="5" id="KW-0408">Iron</keyword>
<comment type="cofactor">
    <cofactor evidence="1">
        <name>[4Fe-4S] cluster</name>
        <dbReference type="ChEBI" id="CHEBI:49883"/>
    </cofactor>
</comment>
<dbReference type="InterPro" id="IPR012840">
    <property type="entry name" value="NrdG2"/>
</dbReference>
<feature type="domain" description="Radical SAM core" evidence="7">
    <location>
        <begin position="34"/>
        <end position="251"/>
    </location>
</feature>
<reference evidence="8 9" key="1">
    <citation type="journal article" date="2022" name="Int. J. Syst. Evol. Microbiol.">
        <title>Noviherbaspirillum aridicola sp. nov., isolated from an arid soil in Pakistan.</title>
        <authorList>
            <person name="Khan I.U."/>
            <person name="Saqib M."/>
            <person name="Amin A."/>
            <person name="Hussain F."/>
            <person name="Li L."/>
            <person name="Liu Y.H."/>
            <person name="Fang B.Z."/>
            <person name="Ahmed I."/>
            <person name="Li W.J."/>
        </authorList>
    </citation>
    <scope>NUCLEOTIDE SEQUENCE [LARGE SCALE GENOMIC DNA]</scope>
    <source>
        <strain evidence="8 9">NCCP-691</strain>
    </source>
</reference>
<evidence type="ECO:0000256" key="3">
    <source>
        <dbReference type="ARBA" id="ARBA00022691"/>
    </source>
</evidence>
<dbReference type="EMBL" id="BPMK01000006">
    <property type="protein sequence ID" value="GIZ51684.1"/>
    <property type="molecule type" value="Genomic_DNA"/>
</dbReference>
<sequence length="251" mass="27059">MSLTAATRRPSASTIEAGNRSLKVGGVTPMSLTDFPDRRAAVIFVQGCPWKCGYCQNPHLQLRLHHSPLQWTKILSLLAQRAGEIDAVVFSGGEPTLDPALASAMQDVRRLGLAVGLQCGGAYPNRLESVLPLTDWVALDVKAPFGLYERVTGIAGSGEQALQCVQALLASGVPHEFRSTWHPGLLSPEEMATLAEDLHGMGVRNYALQMFRPQGCRDKGLRNSGNGNAESLQPLLDRIAGLFPSFSFRPA</sequence>
<keyword evidence="2" id="KW-0004">4Fe-4S</keyword>
<dbReference type="SFLD" id="SFLDG01094">
    <property type="entry name" value="Uncharacterised_Radical_SAM_Su"/>
    <property type="match status" value="1"/>
</dbReference>
<evidence type="ECO:0000259" key="7">
    <source>
        <dbReference type="PROSITE" id="PS51918"/>
    </source>
</evidence>
<dbReference type="NCBIfam" id="TIGR02495">
    <property type="entry name" value="NrdG2"/>
    <property type="match status" value="1"/>
</dbReference>
<dbReference type="RefSeq" id="WP_220807839.1">
    <property type="nucleotide sequence ID" value="NZ_BPMK01000006.1"/>
</dbReference>
<protein>
    <submittedName>
        <fullName evidence="8">Anaerobic ribonucleoside-triphosphate reductase activating protein</fullName>
    </submittedName>
</protein>
<dbReference type="InterPro" id="IPR034457">
    <property type="entry name" value="Organic_radical-activating"/>
</dbReference>
<dbReference type="InterPro" id="IPR058240">
    <property type="entry name" value="rSAM_sf"/>
</dbReference>
<dbReference type="SUPFAM" id="SSF102114">
    <property type="entry name" value="Radical SAM enzymes"/>
    <property type="match status" value="1"/>
</dbReference>
<dbReference type="InterPro" id="IPR013785">
    <property type="entry name" value="Aldolase_TIM"/>
</dbReference>
<gene>
    <name evidence="8" type="ORF">NCCP691_16980</name>
</gene>
<evidence type="ECO:0000256" key="1">
    <source>
        <dbReference type="ARBA" id="ARBA00001966"/>
    </source>
</evidence>
<evidence type="ECO:0000256" key="2">
    <source>
        <dbReference type="ARBA" id="ARBA00022485"/>
    </source>
</evidence>
<dbReference type="PROSITE" id="PS51918">
    <property type="entry name" value="RADICAL_SAM"/>
    <property type="match status" value="1"/>
</dbReference>
<evidence type="ECO:0000313" key="9">
    <source>
        <dbReference type="Proteomes" id="UP000887222"/>
    </source>
</evidence>
<evidence type="ECO:0000256" key="6">
    <source>
        <dbReference type="ARBA" id="ARBA00023014"/>
    </source>
</evidence>
<evidence type="ECO:0000313" key="8">
    <source>
        <dbReference type="EMBL" id="GIZ51684.1"/>
    </source>
</evidence>
<name>A0ABQ4Q3K3_9BURK</name>
<keyword evidence="9" id="KW-1185">Reference proteome</keyword>
<dbReference type="Pfam" id="PF04055">
    <property type="entry name" value="Radical_SAM"/>
    <property type="match status" value="1"/>
</dbReference>
<dbReference type="Gene3D" id="3.20.20.70">
    <property type="entry name" value="Aldolase class I"/>
    <property type="match status" value="1"/>
</dbReference>
<dbReference type="PANTHER" id="PTHR30352">
    <property type="entry name" value="PYRUVATE FORMATE-LYASE-ACTIVATING ENZYME"/>
    <property type="match status" value="1"/>
</dbReference>